<organism evidence="7 8">
    <name type="scientific">Arthrobacter ramosus</name>
    <dbReference type="NCBI Taxonomy" id="1672"/>
    <lineage>
        <taxon>Bacteria</taxon>
        <taxon>Bacillati</taxon>
        <taxon>Actinomycetota</taxon>
        <taxon>Actinomycetes</taxon>
        <taxon>Micrococcales</taxon>
        <taxon>Micrococcaceae</taxon>
        <taxon>Arthrobacter</taxon>
    </lineage>
</organism>
<evidence type="ECO:0000256" key="2">
    <source>
        <dbReference type="ARBA" id="ARBA00022448"/>
    </source>
</evidence>
<comment type="caution">
    <text evidence="7">The sequence shown here is derived from an EMBL/GenBank/DDBJ whole genome shotgun (WGS) entry which is preliminary data.</text>
</comment>
<feature type="transmembrane region" description="Helical" evidence="6">
    <location>
        <begin position="302"/>
        <end position="328"/>
    </location>
</feature>
<feature type="transmembrane region" description="Helical" evidence="6">
    <location>
        <begin position="119"/>
        <end position="141"/>
    </location>
</feature>
<comment type="subcellular location">
    <subcellularLocation>
        <location evidence="1">Membrane</location>
        <topology evidence="1">Multi-pass membrane protein</topology>
    </subcellularLocation>
</comment>
<gene>
    <name evidence="7" type="ORF">ACFFP1_02490</name>
</gene>
<dbReference type="Gene3D" id="1.20.1740.10">
    <property type="entry name" value="Amino acid/polyamine transporter I"/>
    <property type="match status" value="1"/>
</dbReference>
<dbReference type="Proteomes" id="UP001589702">
    <property type="component" value="Unassembled WGS sequence"/>
</dbReference>
<dbReference type="RefSeq" id="WP_234753043.1">
    <property type="nucleotide sequence ID" value="NZ_BAAAWN010000001.1"/>
</dbReference>
<evidence type="ECO:0000256" key="5">
    <source>
        <dbReference type="ARBA" id="ARBA00023136"/>
    </source>
</evidence>
<accession>A0ABV5XWL3</accession>
<feature type="transmembrane region" description="Helical" evidence="6">
    <location>
        <begin position="153"/>
        <end position="171"/>
    </location>
</feature>
<feature type="transmembrane region" description="Helical" evidence="6">
    <location>
        <begin position="71"/>
        <end position="98"/>
    </location>
</feature>
<proteinExistence type="predicted"/>
<keyword evidence="2" id="KW-0813">Transport</keyword>
<feature type="transmembrane region" description="Helical" evidence="6">
    <location>
        <begin position="259"/>
        <end position="282"/>
    </location>
</feature>
<keyword evidence="4 6" id="KW-1133">Transmembrane helix</keyword>
<dbReference type="PIRSF" id="PIRSF006060">
    <property type="entry name" value="AA_transporter"/>
    <property type="match status" value="1"/>
</dbReference>
<evidence type="ECO:0000313" key="7">
    <source>
        <dbReference type="EMBL" id="MFB9818362.1"/>
    </source>
</evidence>
<feature type="transmembrane region" description="Helical" evidence="6">
    <location>
        <begin position="178"/>
        <end position="200"/>
    </location>
</feature>
<keyword evidence="5 6" id="KW-0472">Membrane</keyword>
<name>A0ABV5XWL3_ARTRM</name>
<feature type="transmembrane region" description="Helical" evidence="6">
    <location>
        <begin position="460"/>
        <end position="477"/>
    </location>
</feature>
<evidence type="ECO:0000256" key="3">
    <source>
        <dbReference type="ARBA" id="ARBA00022692"/>
    </source>
</evidence>
<evidence type="ECO:0000256" key="6">
    <source>
        <dbReference type="SAM" id="Phobius"/>
    </source>
</evidence>
<keyword evidence="8" id="KW-1185">Reference proteome</keyword>
<feature type="transmembrane region" description="Helical" evidence="6">
    <location>
        <begin position="220"/>
        <end position="239"/>
    </location>
</feature>
<dbReference type="EMBL" id="JBHMBC010000006">
    <property type="protein sequence ID" value="MFB9818362.1"/>
    <property type="molecule type" value="Genomic_DNA"/>
</dbReference>
<evidence type="ECO:0000256" key="1">
    <source>
        <dbReference type="ARBA" id="ARBA00004141"/>
    </source>
</evidence>
<dbReference type="InterPro" id="IPR002293">
    <property type="entry name" value="AA/rel_permease1"/>
</dbReference>
<feature type="transmembrane region" description="Helical" evidence="6">
    <location>
        <begin position="363"/>
        <end position="381"/>
    </location>
</feature>
<protein>
    <submittedName>
        <fullName evidence="7">APC family permease</fullName>
    </submittedName>
</protein>
<sequence>MTTITTPRPPSPETDGDAEHLSELGYSYETKFERDVTFWGNVSLGFTYLSPVVGIYTLFASSLGIGGPPMIWSLLIVGAGQFLVAQVFSEVVSSYPVAGGIYPWSRRLWGRKWGWMSGWIYLFALLTSIATVGYGAGPYVADLFGFEPGVDTTIAAAIVLIAISTALNLCGTKILNTVAMIGLIAELGGAIVVGSWLLIASRNQDISVIFQTFGAGGGDGYFAAFAAAGLIGIFQYYGFEACGDVAEEVKNPGTTIPKAMRVTIYIGGAASMFVCLSLLLAVPDFGAVMSGADADPVHSVLSSAFGVVGVKVVLAVVMISFISCLLSFQAATSRLTYAMGRDRMLPLSGLWTRFSKSRRVPPFALLLAGIAPALIVLLSKFSEEGLMAIMSFATMGIYLAFQMVVLAALRARLKGWKPGGQFKLGKWGVPVNVLALAWGVTGMINMAWPRTPDGPWWQNWLTLLSSALVVGTGLLYMRWKKPYLRGTAPAADAIPATDAAAFSLVQEKAGV</sequence>
<feature type="transmembrane region" description="Helical" evidence="6">
    <location>
        <begin position="387"/>
        <end position="409"/>
    </location>
</feature>
<dbReference type="PANTHER" id="PTHR45649">
    <property type="entry name" value="AMINO-ACID PERMEASE BAT1"/>
    <property type="match status" value="1"/>
</dbReference>
<keyword evidence="3 6" id="KW-0812">Transmembrane</keyword>
<evidence type="ECO:0000313" key="8">
    <source>
        <dbReference type="Proteomes" id="UP001589702"/>
    </source>
</evidence>
<dbReference type="PANTHER" id="PTHR45649:SF26">
    <property type="entry name" value="OS04G0435100 PROTEIN"/>
    <property type="match status" value="1"/>
</dbReference>
<feature type="transmembrane region" description="Helical" evidence="6">
    <location>
        <begin position="38"/>
        <end position="59"/>
    </location>
</feature>
<dbReference type="Pfam" id="PF13520">
    <property type="entry name" value="AA_permease_2"/>
    <property type="match status" value="1"/>
</dbReference>
<feature type="transmembrane region" description="Helical" evidence="6">
    <location>
        <begin position="429"/>
        <end position="448"/>
    </location>
</feature>
<reference evidence="7 8" key="1">
    <citation type="submission" date="2024-09" db="EMBL/GenBank/DDBJ databases">
        <authorList>
            <person name="Sun Q."/>
            <person name="Mori K."/>
        </authorList>
    </citation>
    <scope>NUCLEOTIDE SEQUENCE [LARGE SCALE GENOMIC DNA]</scope>
    <source>
        <strain evidence="7 8">JCM 1334</strain>
    </source>
</reference>
<evidence type="ECO:0000256" key="4">
    <source>
        <dbReference type="ARBA" id="ARBA00022989"/>
    </source>
</evidence>